<dbReference type="CDD" id="cd22240">
    <property type="entry name" value="akirin"/>
    <property type="match status" value="1"/>
</dbReference>
<dbReference type="GO" id="GO:0045089">
    <property type="term" value="P:positive regulation of innate immune response"/>
    <property type="evidence" value="ECO:0007669"/>
    <property type="project" value="TreeGrafter"/>
</dbReference>
<sequence length="175" mass="19900">MACATLKRSSSCDPLSPNGNSAKRRRFCLSTSSVTTPHTPRHALQARPHQVRSSPFVDATPKMTSEEIEANVHDEMLRLQRRRQLCFQEGSPDYACPAVLDTWPPQGAKADQPIFTFRQVGLIVERMVGEREKQLREVYDSVLSAKLAEQYDAFVKFTHDQIQRRYDSVTPSYLS</sequence>
<feature type="region of interest" description="Disordered" evidence="4">
    <location>
        <begin position="1"/>
        <end position="56"/>
    </location>
</feature>
<comment type="caution">
    <text evidence="5">The sequence shown here is derived from an EMBL/GenBank/DDBJ whole genome shotgun (WGS) entry which is preliminary data.</text>
</comment>
<dbReference type="GO" id="GO:0000785">
    <property type="term" value="C:chromatin"/>
    <property type="evidence" value="ECO:0007669"/>
    <property type="project" value="TreeGrafter"/>
</dbReference>
<keyword evidence="3" id="KW-0539">Nucleus</keyword>
<dbReference type="EMBL" id="JABSTV010001249">
    <property type="protein sequence ID" value="KAH7962541.1"/>
    <property type="molecule type" value="Genomic_DNA"/>
</dbReference>
<dbReference type="VEuPathDB" id="VectorBase:RSAN_025801"/>
<dbReference type="InterPro" id="IPR024132">
    <property type="entry name" value="Akirin"/>
</dbReference>
<reference evidence="5" key="1">
    <citation type="journal article" date="2020" name="Cell">
        <title>Large-Scale Comparative Analyses of Tick Genomes Elucidate Their Genetic Diversity and Vector Capacities.</title>
        <authorList>
            <consortium name="Tick Genome and Microbiome Consortium (TIGMIC)"/>
            <person name="Jia N."/>
            <person name="Wang J."/>
            <person name="Shi W."/>
            <person name="Du L."/>
            <person name="Sun Y."/>
            <person name="Zhan W."/>
            <person name="Jiang J.F."/>
            <person name="Wang Q."/>
            <person name="Zhang B."/>
            <person name="Ji P."/>
            <person name="Bell-Sakyi L."/>
            <person name="Cui X.M."/>
            <person name="Yuan T.T."/>
            <person name="Jiang B.G."/>
            <person name="Yang W.F."/>
            <person name="Lam T.T."/>
            <person name="Chang Q.C."/>
            <person name="Ding S.J."/>
            <person name="Wang X.J."/>
            <person name="Zhu J.G."/>
            <person name="Ruan X.D."/>
            <person name="Zhao L."/>
            <person name="Wei J.T."/>
            <person name="Ye R.Z."/>
            <person name="Que T.C."/>
            <person name="Du C.H."/>
            <person name="Zhou Y.H."/>
            <person name="Cheng J.X."/>
            <person name="Dai P.F."/>
            <person name="Guo W.B."/>
            <person name="Han X.H."/>
            <person name="Huang E.J."/>
            <person name="Li L.F."/>
            <person name="Wei W."/>
            <person name="Gao Y.C."/>
            <person name="Liu J.Z."/>
            <person name="Shao H.Z."/>
            <person name="Wang X."/>
            <person name="Wang C.C."/>
            <person name="Yang T.C."/>
            <person name="Huo Q.B."/>
            <person name="Li W."/>
            <person name="Chen H.Y."/>
            <person name="Chen S.E."/>
            <person name="Zhou L.G."/>
            <person name="Ni X.B."/>
            <person name="Tian J.H."/>
            <person name="Sheng Y."/>
            <person name="Liu T."/>
            <person name="Pan Y.S."/>
            <person name="Xia L.Y."/>
            <person name="Li J."/>
            <person name="Zhao F."/>
            <person name="Cao W.C."/>
        </authorList>
    </citation>
    <scope>NUCLEOTIDE SEQUENCE</scope>
    <source>
        <strain evidence="5">Rsan-2018</strain>
    </source>
</reference>
<accession>A0A9D4Q191</accession>
<reference evidence="5" key="2">
    <citation type="submission" date="2021-09" db="EMBL/GenBank/DDBJ databases">
        <authorList>
            <person name="Jia N."/>
            <person name="Wang J."/>
            <person name="Shi W."/>
            <person name="Du L."/>
            <person name="Sun Y."/>
            <person name="Zhan W."/>
            <person name="Jiang J."/>
            <person name="Wang Q."/>
            <person name="Zhang B."/>
            <person name="Ji P."/>
            <person name="Sakyi L.B."/>
            <person name="Cui X."/>
            <person name="Yuan T."/>
            <person name="Jiang B."/>
            <person name="Yang W."/>
            <person name="Lam T.T.-Y."/>
            <person name="Chang Q."/>
            <person name="Ding S."/>
            <person name="Wang X."/>
            <person name="Zhu J."/>
            <person name="Ruan X."/>
            <person name="Zhao L."/>
            <person name="Wei J."/>
            <person name="Que T."/>
            <person name="Du C."/>
            <person name="Cheng J."/>
            <person name="Dai P."/>
            <person name="Han X."/>
            <person name="Huang E."/>
            <person name="Gao Y."/>
            <person name="Liu J."/>
            <person name="Shao H."/>
            <person name="Ye R."/>
            <person name="Li L."/>
            <person name="Wei W."/>
            <person name="Wang X."/>
            <person name="Wang C."/>
            <person name="Huo Q."/>
            <person name="Li W."/>
            <person name="Guo W."/>
            <person name="Chen H."/>
            <person name="Chen S."/>
            <person name="Zhou L."/>
            <person name="Zhou L."/>
            <person name="Ni X."/>
            <person name="Tian J."/>
            <person name="Zhou Y."/>
            <person name="Sheng Y."/>
            <person name="Liu T."/>
            <person name="Pan Y."/>
            <person name="Xia L."/>
            <person name="Li J."/>
            <person name="Zhao F."/>
            <person name="Cao W."/>
        </authorList>
    </citation>
    <scope>NUCLEOTIDE SEQUENCE</scope>
    <source>
        <strain evidence="5">Rsan-2018</strain>
        <tissue evidence="5">Larvae</tissue>
    </source>
</reference>
<evidence type="ECO:0000256" key="4">
    <source>
        <dbReference type="SAM" id="MobiDB-lite"/>
    </source>
</evidence>
<feature type="compositionally biased region" description="Polar residues" evidence="4">
    <location>
        <begin position="7"/>
        <end position="21"/>
    </location>
</feature>
<dbReference type="PANTHER" id="PTHR13293">
    <property type="entry name" value="AKIRIN-RELATED"/>
    <property type="match status" value="1"/>
</dbReference>
<gene>
    <name evidence="5" type="ORF">HPB52_016814</name>
</gene>
<keyword evidence="6" id="KW-1185">Reference proteome</keyword>
<dbReference type="GO" id="GO:0003712">
    <property type="term" value="F:transcription coregulator activity"/>
    <property type="evidence" value="ECO:0007669"/>
    <property type="project" value="TreeGrafter"/>
</dbReference>
<organism evidence="5 6">
    <name type="scientific">Rhipicephalus sanguineus</name>
    <name type="common">Brown dog tick</name>
    <name type="synonym">Ixodes sanguineus</name>
    <dbReference type="NCBI Taxonomy" id="34632"/>
    <lineage>
        <taxon>Eukaryota</taxon>
        <taxon>Metazoa</taxon>
        <taxon>Ecdysozoa</taxon>
        <taxon>Arthropoda</taxon>
        <taxon>Chelicerata</taxon>
        <taxon>Arachnida</taxon>
        <taxon>Acari</taxon>
        <taxon>Parasitiformes</taxon>
        <taxon>Ixodida</taxon>
        <taxon>Ixodoidea</taxon>
        <taxon>Ixodidae</taxon>
        <taxon>Rhipicephalinae</taxon>
        <taxon>Rhipicephalus</taxon>
        <taxon>Rhipicephalus</taxon>
    </lineage>
</organism>
<dbReference type="OMA" id="HQSECCY"/>
<evidence type="ECO:0000256" key="3">
    <source>
        <dbReference type="ARBA" id="ARBA00023242"/>
    </source>
</evidence>
<dbReference type="GO" id="GO:0005634">
    <property type="term" value="C:nucleus"/>
    <property type="evidence" value="ECO:0007669"/>
    <property type="project" value="UniProtKB-SubCell"/>
</dbReference>
<dbReference type="GO" id="GO:0045944">
    <property type="term" value="P:positive regulation of transcription by RNA polymerase II"/>
    <property type="evidence" value="ECO:0007669"/>
    <property type="project" value="TreeGrafter"/>
</dbReference>
<evidence type="ECO:0000313" key="6">
    <source>
        <dbReference type="Proteomes" id="UP000821837"/>
    </source>
</evidence>
<comment type="similarity">
    <text evidence="2">Belongs to the akirin family.</text>
</comment>
<feature type="compositionally biased region" description="Polar residues" evidence="4">
    <location>
        <begin position="29"/>
        <end position="38"/>
    </location>
</feature>
<dbReference type="Proteomes" id="UP000821837">
    <property type="component" value="Chromosome 3"/>
</dbReference>
<evidence type="ECO:0008006" key="7">
    <source>
        <dbReference type="Google" id="ProtNLM"/>
    </source>
</evidence>
<proteinExistence type="inferred from homology"/>
<protein>
    <recommendedName>
        <fullName evidence="7">Subolesin</fullName>
    </recommendedName>
</protein>
<dbReference type="PANTHER" id="PTHR13293:SF6">
    <property type="entry name" value="AKIRIN-RELATED"/>
    <property type="match status" value="1"/>
</dbReference>
<comment type="subcellular location">
    <subcellularLocation>
        <location evidence="1">Nucleus</location>
    </subcellularLocation>
</comment>
<evidence type="ECO:0000256" key="2">
    <source>
        <dbReference type="ARBA" id="ARBA00005625"/>
    </source>
</evidence>
<name>A0A9D4Q191_RHISA</name>
<evidence type="ECO:0000256" key="1">
    <source>
        <dbReference type="ARBA" id="ARBA00004123"/>
    </source>
</evidence>
<evidence type="ECO:0000313" key="5">
    <source>
        <dbReference type="EMBL" id="KAH7962541.1"/>
    </source>
</evidence>
<dbReference type="AlphaFoldDB" id="A0A9D4Q191"/>
<dbReference type="OrthoDB" id="10039914at2759"/>